<proteinExistence type="predicted"/>
<comment type="caution">
    <text evidence="1">The sequence shown here is derived from an EMBL/GenBank/DDBJ whole genome shotgun (WGS) entry which is preliminary data.</text>
</comment>
<reference evidence="1 2" key="1">
    <citation type="submission" date="2019-09" db="EMBL/GenBank/DDBJ databases">
        <title>Draft genome sequence of various Type strains from the CCUG.</title>
        <authorList>
            <person name="Pineiro-Iglesias B."/>
            <person name="Tunovic T."/>
            <person name="Unosson C."/>
            <person name="Inganas E."/>
            <person name="Ohlen M."/>
            <person name="Cardew S."/>
            <person name="Jensie-Markopoulos S."/>
            <person name="Salva-Serra F."/>
            <person name="Jaen-Luchoro D."/>
            <person name="Karlsson R."/>
            <person name="Svensson-Stadler L."/>
            <person name="Chun J."/>
            <person name="Moore E."/>
        </authorList>
    </citation>
    <scope>NUCLEOTIDE SEQUENCE [LARGE SCALE GENOMIC DNA]</scope>
    <source>
        <strain evidence="1 2">CCUG 56969T</strain>
    </source>
</reference>
<gene>
    <name evidence="1" type="ORF">F4W18_15305</name>
</gene>
<organism evidence="1 2">
    <name type="scientific">Vibrio gigantis</name>
    <dbReference type="NCBI Taxonomy" id="296199"/>
    <lineage>
        <taxon>Bacteria</taxon>
        <taxon>Pseudomonadati</taxon>
        <taxon>Pseudomonadota</taxon>
        <taxon>Gammaproteobacteria</taxon>
        <taxon>Vibrionales</taxon>
        <taxon>Vibrionaceae</taxon>
        <taxon>Vibrio</taxon>
    </lineage>
</organism>
<sequence>MASKPLLTLTVKKILNRLDHIKQGNPIYVKEFGTTEDKLEFILSAVLTIEDNPVITEQQFYNETGLSVKKVDSELFGFDFIKGLVCLEARLRFPEEEGSLPLEDSNVYPIDFFR</sequence>
<dbReference type="Proteomes" id="UP000322521">
    <property type="component" value="Unassembled WGS sequence"/>
</dbReference>
<dbReference type="RefSeq" id="WP_086713507.1">
    <property type="nucleotide sequence ID" value="NZ_AP025492.1"/>
</dbReference>
<protein>
    <submittedName>
        <fullName evidence="1">Uncharacterized protein</fullName>
    </submittedName>
</protein>
<name>A0A5M9NNQ8_9VIBR</name>
<keyword evidence="2" id="KW-1185">Reference proteome</keyword>
<evidence type="ECO:0000313" key="1">
    <source>
        <dbReference type="EMBL" id="KAA8672325.1"/>
    </source>
</evidence>
<dbReference type="AlphaFoldDB" id="A0A5M9NNQ8"/>
<evidence type="ECO:0000313" key="2">
    <source>
        <dbReference type="Proteomes" id="UP000322521"/>
    </source>
</evidence>
<dbReference type="EMBL" id="VXJS01000009">
    <property type="protein sequence ID" value="KAA8672325.1"/>
    <property type="molecule type" value="Genomic_DNA"/>
</dbReference>
<accession>A0A5M9NNQ8</accession>